<proteinExistence type="predicted"/>
<dbReference type="EMBL" id="LR134405">
    <property type="protein sequence ID" value="VEH64952.1"/>
    <property type="molecule type" value="Genomic_DNA"/>
</dbReference>
<dbReference type="Gene3D" id="2.40.160.10">
    <property type="entry name" value="Porin"/>
    <property type="match status" value="1"/>
</dbReference>
<evidence type="ECO:0000256" key="1">
    <source>
        <dbReference type="SAM" id="SignalP"/>
    </source>
</evidence>
<sequence length="87" mass="9763">MKKTLLALMVAAFAASSAQAYQFHIEETGTEIDFNGSLRLKWENINRKTEGETTTKNISHGDIDNNGSRFGFKIKQNLGNDFIRLVV</sequence>
<gene>
    <name evidence="2" type="primary">ompH2_1</name>
    <name evidence="2" type="ORF">NCTC8284_00074</name>
</gene>
<dbReference type="Proteomes" id="UP000278733">
    <property type="component" value="Chromosome"/>
</dbReference>
<accession>A0A3S4XYU5</accession>
<feature type="chain" id="PRO_5018575865" evidence="1">
    <location>
        <begin position="21"/>
        <end position="87"/>
    </location>
</feature>
<name>A0A3S4XYU5_9PAST</name>
<protein>
    <submittedName>
        <fullName evidence="2">Major outer membrane protein OmpH-2</fullName>
    </submittedName>
</protein>
<organism evidence="2 3">
    <name type="scientific">Rodentibacter pneumotropicus</name>
    <dbReference type="NCBI Taxonomy" id="758"/>
    <lineage>
        <taxon>Bacteria</taxon>
        <taxon>Pseudomonadati</taxon>
        <taxon>Pseudomonadota</taxon>
        <taxon>Gammaproteobacteria</taxon>
        <taxon>Pasteurellales</taxon>
        <taxon>Pasteurellaceae</taxon>
        <taxon>Rodentibacter</taxon>
    </lineage>
</organism>
<evidence type="ECO:0000313" key="2">
    <source>
        <dbReference type="EMBL" id="VEH64952.1"/>
    </source>
</evidence>
<dbReference type="SUPFAM" id="SSF56935">
    <property type="entry name" value="Porins"/>
    <property type="match status" value="1"/>
</dbReference>
<dbReference type="InterPro" id="IPR023614">
    <property type="entry name" value="Porin_dom_sf"/>
</dbReference>
<keyword evidence="1" id="KW-0732">Signal</keyword>
<dbReference type="KEGG" id="rpne:NCTC8284_00074"/>
<dbReference type="AlphaFoldDB" id="A0A3S4XYU5"/>
<feature type="signal peptide" evidence="1">
    <location>
        <begin position="1"/>
        <end position="20"/>
    </location>
</feature>
<evidence type="ECO:0000313" key="3">
    <source>
        <dbReference type="Proteomes" id="UP000278733"/>
    </source>
</evidence>
<reference evidence="2 3" key="1">
    <citation type="submission" date="2018-12" db="EMBL/GenBank/DDBJ databases">
        <authorList>
            <consortium name="Pathogen Informatics"/>
        </authorList>
    </citation>
    <scope>NUCLEOTIDE SEQUENCE [LARGE SCALE GENOMIC DNA]</scope>
    <source>
        <strain evidence="2 3">NCTC8284</strain>
    </source>
</reference>